<keyword evidence="3" id="KW-1185">Reference proteome</keyword>
<sequence>MAKPELGTKRVCVSCGARFYDLAKQPALCPKCGTEQPAEQPRMRRAAGNVADEKRRAKAAPVPGLEDADVEVEVTEEEVEEDVLEDTSDLEDGADAMVEVETESGEEER</sequence>
<evidence type="ECO:0000313" key="2">
    <source>
        <dbReference type="EMBL" id="MCW3477859.1"/>
    </source>
</evidence>
<feature type="region of interest" description="Disordered" evidence="1">
    <location>
        <begin position="33"/>
        <end position="109"/>
    </location>
</feature>
<gene>
    <name evidence="2" type="ORF">OL599_25250</name>
</gene>
<dbReference type="RefSeq" id="WP_264716837.1">
    <property type="nucleotide sequence ID" value="NZ_JAPDNT010000058.1"/>
</dbReference>
<dbReference type="EMBL" id="JAPDNT010000058">
    <property type="protein sequence ID" value="MCW3477859.1"/>
    <property type="molecule type" value="Genomic_DNA"/>
</dbReference>
<dbReference type="InterPro" id="IPR012644">
    <property type="entry name" value="CHP02300_FYDLN_acid"/>
</dbReference>
<dbReference type="NCBIfam" id="TIGR02300">
    <property type="entry name" value="FYDLN_acid"/>
    <property type="match status" value="1"/>
</dbReference>
<dbReference type="AlphaFoldDB" id="A0AA42CGL3"/>
<feature type="compositionally biased region" description="Acidic residues" evidence="1">
    <location>
        <begin position="66"/>
        <end position="109"/>
    </location>
</feature>
<accession>A0AA42CGL3</accession>
<evidence type="ECO:0000313" key="3">
    <source>
        <dbReference type="Proteomes" id="UP001165679"/>
    </source>
</evidence>
<reference evidence="2" key="1">
    <citation type="submission" date="2022-09" db="EMBL/GenBank/DDBJ databases">
        <title>Rhodovastum sp. nov. RN2-1 isolated from soil in Seongnam, South Korea.</title>
        <authorList>
            <person name="Le N.T."/>
        </authorList>
    </citation>
    <scope>NUCLEOTIDE SEQUENCE</scope>
    <source>
        <strain evidence="2">RN2-1</strain>
    </source>
</reference>
<protein>
    <submittedName>
        <fullName evidence="2">TIGR02300 family protein</fullName>
    </submittedName>
</protein>
<dbReference type="Pfam" id="PF09538">
    <property type="entry name" value="FYDLN_acid"/>
    <property type="match status" value="1"/>
</dbReference>
<evidence type="ECO:0000256" key="1">
    <source>
        <dbReference type="SAM" id="MobiDB-lite"/>
    </source>
</evidence>
<organism evidence="2 3">
    <name type="scientific">Limobrevibacterium gyesilva</name>
    <dbReference type="NCBI Taxonomy" id="2991712"/>
    <lineage>
        <taxon>Bacteria</taxon>
        <taxon>Pseudomonadati</taxon>
        <taxon>Pseudomonadota</taxon>
        <taxon>Alphaproteobacteria</taxon>
        <taxon>Acetobacterales</taxon>
        <taxon>Acetobacteraceae</taxon>
        <taxon>Limobrevibacterium</taxon>
    </lineage>
</organism>
<name>A0AA42CGL3_9PROT</name>
<reference evidence="2" key="2">
    <citation type="submission" date="2022-10" db="EMBL/GenBank/DDBJ databases">
        <authorList>
            <person name="Trinh H.N."/>
        </authorList>
    </citation>
    <scope>NUCLEOTIDE SEQUENCE</scope>
    <source>
        <strain evidence="2">RN2-1</strain>
    </source>
</reference>
<proteinExistence type="predicted"/>
<comment type="caution">
    <text evidence="2">The sequence shown here is derived from an EMBL/GenBank/DDBJ whole genome shotgun (WGS) entry which is preliminary data.</text>
</comment>
<dbReference type="Proteomes" id="UP001165679">
    <property type="component" value="Unassembled WGS sequence"/>
</dbReference>